<dbReference type="OrthoDB" id="3635905at2"/>
<organism evidence="2 3">
    <name type="scientific">Saccharomonospora glauca K62</name>
    <dbReference type="NCBI Taxonomy" id="928724"/>
    <lineage>
        <taxon>Bacteria</taxon>
        <taxon>Bacillati</taxon>
        <taxon>Actinomycetota</taxon>
        <taxon>Actinomycetes</taxon>
        <taxon>Pseudonocardiales</taxon>
        <taxon>Pseudonocardiaceae</taxon>
        <taxon>Saccharomonospora</taxon>
    </lineage>
</organism>
<sequence>MRMPGGRAVCVAVVLSGLVLAGCDEVTSAVRGAESVGDKAAVCAEALQIIDLSADISPEQVAAEAQEKGRQLLDLGSRVMDQTVKDTLFDIANGYLDLEERKIDHLRNFSGWLERNLDNLDKLRQACF</sequence>
<reference evidence="2 3" key="1">
    <citation type="submission" date="2011-09" db="EMBL/GenBank/DDBJ databases">
        <authorList>
            <consortium name="US DOE Joint Genome Institute (JGI-PGF)"/>
            <person name="Lucas S."/>
            <person name="Han J."/>
            <person name="Lapidus A."/>
            <person name="Cheng J.-F."/>
            <person name="Goodwin L."/>
            <person name="Pitluck S."/>
            <person name="Peters L."/>
            <person name="Land M.L."/>
            <person name="Hauser L."/>
            <person name="Brambilla E."/>
            <person name="Klenk H.-P."/>
            <person name="Woyke T.J."/>
        </authorList>
    </citation>
    <scope>NUCLEOTIDE SEQUENCE [LARGE SCALE GENOMIC DNA]</scope>
    <source>
        <strain evidence="2 3">K62</strain>
    </source>
</reference>
<keyword evidence="1" id="KW-0732">Signal</keyword>
<gene>
    <name evidence="2" type="ORF">SacglDRAFT_04028</name>
</gene>
<keyword evidence="3" id="KW-1185">Reference proteome</keyword>
<dbReference type="AlphaFoldDB" id="I1D7E4"/>
<evidence type="ECO:0000313" key="2">
    <source>
        <dbReference type="EMBL" id="EIF00869.1"/>
    </source>
</evidence>
<dbReference type="eggNOG" id="ENOG5033YYV">
    <property type="taxonomic scope" value="Bacteria"/>
</dbReference>
<accession>I1D7E4</accession>
<dbReference type="STRING" id="928724.SacglDRAFT_04028"/>
<feature type="chain" id="PRO_5038892165" evidence="1">
    <location>
        <begin position="22"/>
        <end position="128"/>
    </location>
</feature>
<evidence type="ECO:0000256" key="1">
    <source>
        <dbReference type="SAM" id="SignalP"/>
    </source>
</evidence>
<evidence type="ECO:0000313" key="3">
    <source>
        <dbReference type="Proteomes" id="UP000005087"/>
    </source>
</evidence>
<dbReference type="HOGENOM" id="CLU_161824_0_0_11"/>
<reference evidence="3" key="2">
    <citation type="submission" date="2012-01" db="EMBL/GenBank/DDBJ databases">
        <title>Noncontiguous Finished sequence of chromosome of Saccharomonospora glauca K62.</title>
        <authorList>
            <consortium name="US DOE Joint Genome Institute"/>
            <person name="Lucas S."/>
            <person name="Han J."/>
            <person name="Lapidus A."/>
            <person name="Cheng J.-F."/>
            <person name="Goodwin L."/>
            <person name="Pitluck S."/>
            <person name="Peters L."/>
            <person name="Mikhailova N."/>
            <person name="Held B."/>
            <person name="Detter J.C."/>
            <person name="Han C."/>
            <person name="Tapia R."/>
            <person name="Land M."/>
            <person name="Hauser L."/>
            <person name="Kyrpides N."/>
            <person name="Ivanova N."/>
            <person name="Pagani I."/>
            <person name="Brambilla E.-M."/>
            <person name="Klenk H.-P."/>
            <person name="Woyke T."/>
        </authorList>
    </citation>
    <scope>NUCLEOTIDE SEQUENCE [LARGE SCALE GENOMIC DNA]</scope>
    <source>
        <strain evidence="3">K62</strain>
    </source>
</reference>
<dbReference type="RefSeq" id="WP_005466715.1">
    <property type="nucleotide sequence ID" value="NZ_CM001484.1"/>
</dbReference>
<dbReference type="EMBL" id="CM001484">
    <property type="protein sequence ID" value="EIF00869.1"/>
    <property type="molecule type" value="Genomic_DNA"/>
</dbReference>
<protein>
    <submittedName>
        <fullName evidence="2">Uncharacterized protein</fullName>
    </submittedName>
</protein>
<dbReference type="Proteomes" id="UP000005087">
    <property type="component" value="Chromosome"/>
</dbReference>
<dbReference type="PROSITE" id="PS51257">
    <property type="entry name" value="PROKAR_LIPOPROTEIN"/>
    <property type="match status" value="1"/>
</dbReference>
<name>I1D7E4_9PSEU</name>
<proteinExistence type="predicted"/>
<feature type="signal peptide" evidence="1">
    <location>
        <begin position="1"/>
        <end position="21"/>
    </location>
</feature>